<dbReference type="Proteomes" id="UP000091926">
    <property type="component" value="Chromosome"/>
</dbReference>
<feature type="transmembrane region" description="Helical" evidence="10">
    <location>
        <begin position="17"/>
        <end position="42"/>
    </location>
</feature>
<evidence type="ECO:0000256" key="9">
    <source>
        <dbReference type="ARBA" id="ARBA00023136"/>
    </source>
</evidence>
<dbReference type="InterPro" id="IPR000515">
    <property type="entry name" value="MetI-like"/>
</dbReference>
<dbReference type="InterPro" id="IPR010065">
    <property type="entry name" value="AA_ABC_transptr_permease_3TM"/>
</dbReference>
<proteinExistence type="inferred from homology"/>
<comment type="function">
    <text evidence="1">Part of the binding-protein-dependent transport system for glutamine; probably responsible for the translocation of the substrate across the membrane.</text>
</comment>
<evidence type="ECO:0000256" key="5">
    <source>
        <dbReference type="ARBA" id="ARBA00022475"/>
    </source>
</evidence>
<evidence type="ECO:0000259" key="11">
    <source>
        <dbReference type="PROSITE" id="PS50928"/>
    </source>
</evidence>
<evidence type="ECO:0000313" key="12">
    <source>
        <dbReference type="EMBL" id="ANN79001.1"/>
    </source>
</evidence>
<dbReference type="PANTHER" id="PTHR30614:SF20">
    <property type="entry name" value="GLUTAMINE TRANSPORT SYSTEM PERMEASE PROTEIN GLNP"/>
    <property type="match status" value="1"/>
</dbReference>
<dbReference type="GO" id="GO:0022857">
    <property type="term" value="F:transmembrane transporter activity"/>
    <property type="evidence" value="ECO:0007669"/>
    <property type="project" value="InterPro"/>
</dbReference>
<dbReference type="AlphaFoldDB" id="A0A193GHT5"/>
<feature type="domain" description="ABC transmembrane type-1" evidence="11">
    <location>
        <begin position="18"/>
        <end position="206"/>
    </location>
</feature>
<dbReference type="PANTHER" id="PTHR30614">
    <property type="entry name" value="MEMBRANE COMPONENT OF AMINO ACID ABC TRANSPORTER"/>
    <property type="match status" value="1"/>
</dbReference>
<dbReference type="KEGG" id="bfz:BAU07_19440"/>
<gene>
    <name evidence="12" type="ORF">BAU07_19440</name>
</gene>
<dbReference type="Gene3D" id="1.10.3720.10">
    <property type="entry name" value="MetI-like"/>
    <property type="match status" value="1"/>
</dbReference>
<keyword evidence="6 10" id="KW-0812">Transmembrane</keyword>
<feature type="transmembrane region" description="Helical" evidence="10">
    <location>
        <begin position="54"/>
        <end position="75"/>
    </location>
</feature>
<evidence type="ECO:0000256" key="3">
    <source>
        <dbReference type="ARBA" id="ARBA00010072"/>
    </source>
</evidence>
<accession>A0A193GHT5</accession>
<dbReference type="OrthoDB" id="7026155at2"/>
<keyword evidence="9 10" id="KW-0472">Membrane</keyword>
<comment type="similarity">
    <text evidence="3">Belongs to the binding-protein-dependent transport system permease family. HisMQ subfamily.</text>
</comment>
<evidence type="ECO:0000256" key="6">
    <source>
        <dbReference type="ARBA" id="ARBA00022692"/>
    </source>
</evidence>
<dbReference type="InterPro" id="IPR035906">
    <property type="entry name" value="MetI-like_sf"/>
</dbReference>
<dbReference type="Pfam" id="PF00528">
    <property type="entry name" value="BPD_transp_1"/>
    <property type="match status" value="1"/>
</dbReference>
<dbReference type="GO" id="GO:0006865">
    <property type="term" value="P:amino acid transport"/>
    <property type="evidence" value="ECO:0007669"/>
    <property type="project" value="UniProtKB-KW"/>
</dbReference>
<reference evidence="12 13" key="1">
    <citation type="submission" date="2016-06" db="EMBL/GenBank/DDBJ databases">
        <title>Complete genome sequences of Bordetella bronchialis and Bordetella flabilis.</title>
        <authorList>
            <person name="LiPuma J.J."/>
            <person name="Spilker T."/>
        </authorList>
    </citation>
    <scope>NUCLEOTIDE SEQUENCE [LARGE SCALE GENOMIC DNA]</scope>
    <source>
        <strain evidence="12 13">AU10664</strain>
    </source>
</reference>
<comment type="subcellular location">
    <subcellularLocation>
        <location evidence="2">Cell inner membrane</location>
        <topology evidence="2">Multi-pass membrane protein</topology>
    </subcellularLocation>
    <subcellularLocation>
        <location evidence="10">Cell membrane</location>
        <topology evidence="10">Multi-pass membrane protein</topology>
    </subcellularLocation>
</comment>
<dbReference type="SUPFAM" id="SSF161098">
    <property type="entry name" value="MetI-like"/>
    <property type="match status" value="1"/>
</dbReference>
<protein>
    <recommendedName>
        <fullName evidence="11">ABC transmembrane type-1 domain-containing protein</fullName>
    </recommendedName>
</protein>
<evidence type="ECO:0000256" key="7">
    <source>
        <dbReference type="ARBA" id="ARBA00022970"/>
    </source>
</evidence>
<evidence type="ECO:0000256" key="10">
    <source>
        <dbReference type="RuleBase" id="RU363032"/>
    </source>
</evidence>
<keyword evidence="7" id="KW-0029">Amino-acid transport</keyword>
<keyword evidence="8 10" id="KW-1133">Transmembrane helix</keyword>
<evidence type="ECO:0000256" key="4">
    <source>
        <dbReference type="ARBA" id="ARBA00022448"/>
    </source>
</evidence>
<name>A0A193GHT5_9BORD</name>
<feature type="transmembrane region" description="Helical" evidence="10">
    <location>
        <begin position="87"/>
        <end position="106"/>
    </location>
</feature>
<organism evidence="12 13">
    <name type="scientific">Bordetella flabilis</name>
    <dbReference type="NCBI Taxonomy" id="463014"/>
    <lineage>
        <taxon>Bacteria</taxon>
        <taxon>Pseudomonadati</taxon>
        <taxon>Pseudomonadota</taxon>
        <taxon>Betaproteobacteria</taxon>
        <taxon>Burkholderiales</taxon>
        <taxon>Alcaligenaceae</taxon>
        <taxon>Bordetella</taxon>
    </lineage>
</organism>
<dbReference type="PROSITE" id="PS50928">
    <property type="entry name" value="ABC_TM1"/>
    <property type="match status" value="1"/>
</dbReference>
<dbReference type="NCBIfam" id="TIGR01726">
    <property type="entry name" value="HEQRo_perm_3TM"/>
    <property type="match status" value="1"/>
</dbReference>
<keyword evidence="13" id="KW-1185">Reference proteome</keyword>
<dbReference type="InterPro" id="IPR043429">
    <property type="entry name" value="ArtM/GltK/GlnP/TcyL/YhdX-like"/>
</dbReference>
<evidence type="ECO:0000256" key="8">
    <source>
        <dbReference type="ARBA" id="ARBA00022989"/>
    </source>
</evidence>
<dbReference type="GO" id="GO:0043190">
    <property type="term" value="C:ATP-binding cassette (ABC) transporter complex"/>
    <property type="evidence" value="ECO:0007669"/>
    <property type="project" value="InterPro"/>
</dbReference>
<sequence>MIDFSLILDLLPLFGQALLRTVALVVLGLAGGLALGFAMNLIRETGLRSLAALYWAYTAIWRGVPFLIHLFIVYFGLPAVGLRLDPFAAAALTLAVYGGAYIAEIFRACWQSIPRGQIEAARCMGLSRRQVFLHIECPQALRASLPLLANQAILLMKESALASVITYPELTMTAGKVVSEQFVYVEPYLLLALSYWALATLINRLAKRLRRRVALTRGTP</sequence>
<keyword evidence="4 10" id="KW-0813">Transport</keyword>
<keyword evidence="5" id="KW-1003">Cell membrane</keyword>
<dbReference type="RefSeq" id="WP_066661179.1">
    <property type="nucleotide sequence ID" value="NZ_CBCSCL010000012.1"/>
</dbReference>
<evidence type="ECO:0000256" key="1">
    <source>
        <dbReference type="ARBA" id="ARBA00003159"/>
    </source>
</evidence>
<dbReference type="EMBL" id="CP016172">
    <property type="protein sequence ID" value="ANN79001.1"/>
    <property type="molecule type" value="Genomic_DNA"/>
</dbReference>
<evidence type="ECO:0000313" key="13">
    <source>
        <dbReference type="Proteomes" id="UP000091926"/>
    </source>
</evidence>
<dbReference type="STRING" id="463014.BAU07_19440"/>
<dbReference type="CDD" id="cd06261">
    <property type="entry name" value="TM_PBP2"/>
    <property type="match status" value="1"/>
</dbReference>
<evidence type="ECO:0000256" key="2">
    <source>
        <dbReference type="ARBA" id="ARBA00004429"/>
    </source>
</evidence>